<organism evidence="1">
    <name type="scientific">marine sediment metagenome</name>
    <dbReference type="NCBI Taxonomy" id="412755"/>
    <lineage>
        <taxon>unclassified sequences</taxon>
        <taxon>metagenomes</taxon>
        <taxon>ecological metagenomes</taxon>
    </lineage>
</organism>
<evidence type="ECO:0000313" key="1">
    <source>
        <dbReference type="EMBL" id="GAH57589.1"/>
    </source>
</evidence>
<dbReference type="EMBL" id="BARU01017204">
    <property type="protein sequence ID" value="GAH57589.1"/>
    <property type="molecule type" value="Genomic_DNA"/>
</dbReference>
<proteinExistence type="predicted"/>
<feature type="non-terminal residue" evidence="1">
    <location>
        <position position="1"/>
    </location>
</feature>
<dbReference type="AlphaFoldDB" id="X1HUV0"/>
<accession>X1HUV0</accession>
<reference evidence="1" key="1">
    <citation type="journal article" date="2014" name="Front. Microbiol.">
        <title>High frequency of phylogenetically diverse reductive dehalogenase-homologous genes in deep subseafloor sedimentary metagenomes.</title>
        <authorList>
            <person name="Kawai M."/>
            <person name="Futagami T."/>
            <person name="Toyoda A."/>
            <person name="Takaki Y."/>
            <person name="Nishi S."/>
            <person name="Hori S."/>
            <person name="Arai W."/>
            <person name="Tsubouchi T."/>
            <person name="Morono Y."/>
            <person name="Uchiyama I."/>
            <person name="Ito T."/>
            <person name="Fujiyama A."/>
            <person name="Inagaki F."/>
            <person name="Takami H."/>
        </authorList>
    </citation>
    <scope>NUCLEOTIDE SEQUENCE</scope>
    <source>
        <strain evidence="1">Expedition CK06-06</strain>
    </source>
</reference>
<protein>
    <submittedName>
        <fullName evidence="1">Uncharacterized protein</fullName>
    </submittedName>
</protein>
<sequence length="91" mass="10313">EKLRFNVSKKGFWENYSQVPDFKGLLRSMLNNHASLMAMVSDNKRIEGLSQMALWRFFQVALLWEAGTREEAGCLMKALPKVESFGGNSGI</sequence>
<name>X1HUV0_9ZZZZ</name>
<comment type="caution">
    <text evidence="1">The sequence shown here is derived from an EMBL/GenBank/DDBJ whole genome shotgun (WGS) entry which is preliminary data.</text>
</comment>
<gene>
    <name evidence="1" type="ORF">S03H2_28556</name>
</gene>